<dbReference type="InterPro" id="IPR029058">
    <property type="entry name" value="AB_hydrolase_fold"/>
</dbReference>
<comment type="similarity">
    <text evidence="1">Belongs to the peptidase S10 family.</text>
</comment>
<dbReference type="Gene3D" id="3.40.50.1820">
    <property type="entry name" value="alpha/beta hydrolase"/>
    <property type="match status" value="1"/>
</dbReference>
<dbReference type="STRING" id="418985.A0A1V9XQJ4"/>
<accession>A0A1V9XQJ4</accession>
<evidence type="ECO:0000256" key="1">
    <source>
        <dbReference type="ARBA" id="ARBA00009431"/>
    </source>
</evidence>
<keyword evidence="2" id="KW-0378">Hydrolase</keyword>
<reference evidence="2 3" key="1">
    <citation type="journal article" date="2017" name="Gigascience">
        <title>Draft genome of the honey bee ectoparasitic mite, Tropilaelaps mercedesae, is shaped by the parasitic life history.</title>
        <authorList>
            <person name="Dong X."/>
            <person name="Armstrong S.D."/>
            <person name="Xia D."/>
            <person name="Makepeace B.L."/>
            <person name="Darby A.C."/>
            <person name="Kadowaki T."/>
        </authorList>
    </citation>
    <scope>NUCLEOTIDE SEQUENCE [LARGE SCALE GENOMIC DNA]</scope>
    <source>
        <strain evidence="2">Wuxi-XJTLU</strain>
    </source>
</reference>
<keyword evidence="3" id="KW-1185">Reference proteome</keyword>
<name>A0A1V9XQJ4_9ACAR</name>
<dbReference type="OrthoDB" id="6496160at2759"/>
<sequence length="297" mass="33703">KYVPTLSYRLATDEGLSWVPLQGMIIGNGFSDPLHMLEYGKFLEGVGLVSQEQADEIRQQTKIARKMIRLNMFVEAYAVIDQLIVGAFSRHGTLIQNYTGIGHYYNVLRSGNPPQMALFYHYLHMGRVKRAIHVGGRNMSDGSAIRRALIPDMMQSVATEFAQLLDTGYRVRRHMLLLAPTCIVLFYSGQLDIIVNYLCVENFFYNLPWSGAKQWRLTKRRPWRAPPPPIRPGGGDATFGENAPFRSIGPPAVAGFVRQVRNLTEVMIRNAGHIAPFDQPWPTLDMFRRFITAEPFT</sequence>
<dbReference type="SUPFAM" id="SSF53474">
    <property type="entry name" value="alpha/beta-Hydrolases"/>
    <property type="match status" value="1"/>
</dbReference>
<keyword evidence="2" id="KW-0121">Carboxypeptidase</keyword>
<dbReference type="Pfam" id="PF00450">
    <property type="entry name" value="Peptidase_S10"/>
    <property type="match status" value="1"/>
</dbReference>
<dbReference type="GO" id="GO:0006508">
    <property type="term" value="P:proteolysis"/>
    <property type="evidence" value="ECO:0007669"/>
    <property type="project" value="InterPro"/>
</dbReference>
<organism evidence="2 3">
    <name type="scientific">Tropilaelaps mercedesae</name>
    <dbReference type="NCBI Taxonomy" id="418985"/>
    <lineage>
        <taxon>Eukaryota</taxon>
        <taxon>Metazoa</taxon>
        <taxon>Ecdysozoa</taxon>
        <taxon>Arthropoda</taxon>
        <taxon>Chelicerata</taxon>
        <taxon>Arachnida</taxon>
        <taxon>Acari</taxon>
        <taxon>Parasitiformes</taxon>
        <taxon>Mesostigmata</taxon>
        <taxon>Gamasina</taxon>
        <taxon>Dermanyssoidea</taxon>
        <taxon>Laelapidae</taxon>
        <taxon>Tropilaelaps</taxon>
    </lineage>
</organism>
<evidence type="ECO:0000313" key="2">
    <source>
        <dbReference type="EMBL" id="OQR75662.1"/>
    </source>
</evidence>
<dbReference type="GO" id="GO:0004185">
    <property type="term" value="F:serine-type carboxypeptidase activity"/>
    <property type="evidence" value="ECO:0007669"/>
    <property type="project" value="InterPro"/>
</dbReference>
<dbReference type="InParanoid" id="A0A1V9XQJ4"/>
<dbReference type="PROSITE" id="PS00560">
    <property type="entry name" value="CARBOXYPEPT_SER_HIS"/>
    <property type="match status" value="1"/>
</dbReference>
<gene>
    <name evidence="2" type="ORF">BIW11_08275</name>
</gene>
<dbReference type="InterPro" id="IPR001563">
    <property type="entry name" value="Peptidase_S10"/>
</dbReference>
<evidence type="ECO:0000313" key="3">
    <source>
        <dbReference type="Proteomes" id="UP000192247"/>
    </source>
</evidence>
<feature type="non-terminal residue" evidence="2">
    <location>
        <position position="1"/>
    </location>
</feature>
<proteinExistence type="inferred from homology"/>
<dbReference type="InterPro" id="IPR033124">
    <property type="entry name" value="Ser_caboxypep_his_AS"/>
</dbReference>
<keyword evidence="2" id="KW-0645">Protease</keyword>
<dbReference type="AlphaFoldDB" id="A0A1V9XQJ4"/>
<dbReference type="Proteomes" id="UP000192247">
    <property type="component" value="Unassembled WGS sequence"/>
</dbReference>
<comment type="caution">
    <text evidence="2">The sequence shown here is derived from an EMBL/GenBank/DDBJ whole genome shotgun (WGS) entry which is preliminary data.</text>
</comment>
<dbReference type="EMBL" id="MNPL01006019">
    <property type="protein sequence ID" value="OQR75662.1"/>
    <property type="molecule type" value="Genomic_DNA"/>
</dbReference>
<protein>
    <submittedName>
        <fullName evidence="2">Venom serine carboxypeptidase-like</fullName>
    </submittedName>
</protein>